<comment type="caution">
    <text evidence="2">The sequence shown here is derived from an EMBL/GenBank/DDBJ whole genome shotgun (WGS) entry which is preliminary data.</text>
</comment>
<dbReference type="Gene3D" id="3.40.50.1110">
    <property type="entry name" value="SGNH hydrolase"/>
    <property type="match status" value="1"/>
</dbReference>
<dbReference type="Proteomes" id="UP000606889">
    <property type="component" value="Unassembled WGS sequence"/>
</dbReference>
<sequence length="212" mass="23598">MKTIVCYGDSNTWGHHPSDGHRTPYEDRWPGVLQKLLGGEYLVYEEGMNARTTGFDDPVDPYRNGISYLDPCLLTKMPVDLLIIMLGTNDTKAHLGQTAFSISKCLEQLIVKAQNPAYGRDGKAPEILVVSPIRIGEKVGETWLGDYFDERSISLAKELAPRYQKMAELYGCHYIDAAQVAEPSPIDQLHLDEEGHGKLAHAFYDCVKGILG</sequence>
<reference evidence="2 3" key="1">
    <citation type="submission" date="2020-08" db="EMBL/GenBank/DDBJ databases">
        <title>Genome public.</title>
        <authorList>
            <person name="Liu C."/>
            <person name="Sun Q."/>
        </authorList>
    </citation>
    <scope>NUCLEOTIDE SEQUENCE [LARGE SCALE GENOMIC DNA]</scope>
    <source>
        <strain evidence="2 3">NSJ-35</strain>
    </source>
</reference>
<dbReference type="EMBL" id="JACOON010000002">
    <property type="protein sequence ID" value="MBC5647439.1"/>
    <property type="molecule type" value="Genomic_DNA"/>
</dbReference>
<evidence type="ECO:0000313" key="2">
    <source>
        <dbReference type="EMBL" id="MBC5647439.1"/>
    </source>
</evidence>
<evidence type="ECO:0000313" key="3">
    <source>
        <dbReference type="Proteomes" id="UP000606889"/>
    </source>
</evidence>
<protein>
    <submittedName>
        <fullName evidence="2">SGNH/GDSL hydrolase family protein</fullName>
    </submittedName>
</protein>
<dbReference type="RefSeq" id="WP_186856974.1">
    <property type="nucleotide sequence ID" value="NZ_JACOON010000002.1"/>
</dbReference>
<dbReference type="InterPro" id="IPR036514">
    <property type="entry name" value="SGNH_hydro_sf"/>
</dbReference>
<organism evidence="2 3">
    <name type="scientific">Christensenella tenuis</name>
    <dbReference type="NCBI Taxonomy" id="2763033"/>
    <lineage>
        <taxon>Bacteria</taxon>
        <taxon>Bacillati</taxon>
        <taxon>Bacillota</taxon>
        <taxon>Clostridia</taxon>
        <taxon>Christensenellales</taxon>
        <taxon>Christensenellaceae</taxon>
        <taxon>Christensenella</taxon>
    </lineage>
</organism>
<name>A0ABR7EEI4_9FIRM</name>
<evidence type="ECO:0000259" key="1">
    <source>
        <dbReference type="Pfam" id="PF13472"/>
    </source>
</evidence>
<accession>A0ABR7EEI4</accession>
<proteinExistence type="predicted"/>
<dbReference type="GO" id="GO:0016787">
    <property type="term" value="F:hydrolase activity"/>
    <property type="evidence" value="ECO:0007669"/>
    <property type="project" value="UniProtKB-KW"/>
</dbReference>
<dbReference type="CDD" id="cd01839">
    <property type="entry name" value="SGNH_arylesterase_like"/>
    <property type="match status" value="1"/>
</dbReference>
<keyword evidence="2" id="KW-0378">Hydrolase</keyword>
<dbReference type="SUPFAM" id="SSF52266">
    <property type="entry name" value="SGNH hydrolase"/>
    <property type="match status" value="1"/>
</dbReference>
<keyword evidence="3" id="KW-1185">Reference proteome</keyword>
<feature type="domain" description="SGNH hydrolase-type esterase" evidence="1">
    <location>
        <begin position="6"/>
        <end position="196"/>
    </location>
</feature>
<gene>
    <name evidence="2" type="ORF">H8S18_03740</name>
</gene>
<dbReference type="InterPro" id="IPR013830">
    <property type="entry name" value="SGNH_hydro"/>
</dbReference>
<dbReference type="Pfam" id="PF13472">
    <property type="entry name" value="Lipase_GDSL_2"/>
    <property type="match status" value="1"/>
</dbReference>